<evidence type="ECO:0000256" key="2">
    <source>
        <dbReference type="ARBA" id="ARBA00023002"/>
    </source>
</evidence>
<accession>A0A366HRC0</accession>
<dbReference type="PANTHER" id="PTHR24321">
    <property type="entry name" value="DEHYDROGENASES, SHORT CHAIN"/>
    <property type="match status" value="1"/>
</dbReference>
<dbReference type="NCBIfam" id="NF006196">
    <property type="entry name" value="PRK08324.2-4"/>
    <property type="match status" value="1"/>
</dbReference>
<dbReference type="Gene3D" id="3.40.50.720">
    <property type="entry name" value="NAD(P)-binding Rossmann-like Domain"/>
    <property type="match status" value="1"/>
</dbReference>
<organism evidence="4 5">
    <name type="scientific">Roseimicrobium gellanilyticum</name>
    <dbReference type="NCBI Taxonomy" id="748857"/>
    <lineage>
        <taxon>Bacteria</taxon>
        <taxon>Pseudomonadati</taxon>
        <taxon>Verrucomicrobiota</taxon>
        <taxon>Verrucomicrobiia</taxon>
        <taxon>Verrucomicrobiales</taxon>
        <taxon>Verrucomicrobiaceae</taxon>
        <taxon>Roseimicrobium</taxon>
    </lineage>
</organism>
<dbReference type="InterPro" id="IPR036409">
    <property type="entry name" value="Aldolase_II/adducin_N_sf"/>
</dbReference>
<dbReference type="SMART" id="SM01007">
    <property type="entry name" value="Aldolase_II"/>
    <property type="match status" value="1"/>
</dbReference>
<keyword evidence="5" id="KW-1185">Reference proteome</keyword>
<dbReference type="SUPFAM" id="SSF51735">
    <property type="entry name" value="NAD(P)-binding Rossmann-fold domains"/>
    <property type="match status" value="1"/>
</dbReference>
<protein>
    <submittedName>
        <fullName evidence="4">Rhamnose utilization protein RhaD (Predicted bifunctional aldolase and dehydrogenase)</fullName>
    </submittedName>
</protein>
<dbReference type="SUPFAM" id="SSF53639">
    <property type="entry name" value="AraD/HMP-PK domain-like"/>
    <property type="match status" value="1"/>
</dbReference>
<evidence type="ECO:0000259" key="3">
    <source>
        <dbReference type="SMART" id="SM01007"/>
    </source>
</evidence>
<proteinExistence type="inferred from homology"/>
<dbReference type="PROSITE" id="PS00061">
    <property type="entry name" value="ADH_SHORT"/>
    <property type="match status" value="1"/>
</dbReference>
<dbReference type="Pfam" id="PF00596">
    <property type="entry name" value="Aldolase_II"/>
    <property type="match status" value="1"/>
</dbReference>
<dbReference type="InterPro" id="IPR001303">
    <property type="entry name" value="Aldolase_II/adducin_N"/>
</dbReference>
<comment type="caution">
    <text evidence="4">The sequence shown here is derived from an EMBL/GenBank/DDBJ whole genome shotgun (WGS) entry which is preliminary data.</text>
</comment>
<reference evidence="4 5" key="1">
    <citation type="submission" date="2018-06" db="EMBL/GenBank/DDBJ databases">
        <title>Genomic Encyclopedia of Type Strains, Phase IV (KMG-IV): sequencing the most valuable type-strain genomes for metagenomic binning, comparative biology and taxonomic classification.</title>
        <authorList>
            <person name="Goeker M."/>
        </authorList>
    </citation>
    <scope>NUCLEOTIDE SEQUENCE [LARGE SCALE GENOMIC DNA]</scope>
    <source>
        <strain evidence="4 5">DSM 25532</strain>
    </source>
</reference>
<evidence type="ECO:0000313" key="5">
    <source>
        <dbReference type="Proteomes" id="UP000253426"/>
    </source>
</evidence>
<evidence type="ECO:0000313" key="4">
    <source>
        <dbReference type="EMBL" id="RBP46210.1"/>
    </source>
</evidence>
<dbReference type="Gene3D" id="3.40.225.10">
    <property type="entry name" value="Class II aldolase/adducin N-terminal domain"/>
    <property type="match status" value="1"/>
</dbReference>
<comment type="similarity">
    <text evidence="1">Belongs to the short-chain dehydrogenases/reductases (SDR) family.</text>
</comment>
<gene>
    <name evidence="4" type="ORF">DES53_102596</name>
</gene>
<dbReference type="InterPro" id="IPR020904">
    <property type="entry name" value="Sc_DH/Rdtase_CS"/>
</dbReference>
<dbReference type="PRINTS" id="PR00081">
    <property type="entry name" value="GDHRDH"/>
</dbReference>
<dbReference type="EMBL" id="QNRR01000002">
    <property type="protein sequence ID" value="RBP46210.1"/>
    <property type="molecule type" value="Genomic_DNA"/>
</dbReference>
<keyword evidence="2" id="KW-0560">Oxidoreductase</keyword>
<dbReference type="InterPro" id="IPR036291">
    <property type="entry name" value="NAD(P)-bd_dom_sf"/>
</dbReference>
<feature type="domain" description="Class II aldolase/adducin N-terminal" evidence="3">
    <location>
        <begin position="20"/>
        <end position="223"/>
    </location>
</feature>
<dbReference type="OrthoDB" id="9774430at2"/>
<name>A0A366HRC0_9BACT</name>
<dbReference type="InterPro" id="IPR002347">
    <property type="entry name" value="SDR_fam"/>
</dbReference>
<dbReference type="AlphaFoldDB" id="A0A366HRC0"/>
<dbReference type="RefSeq" id="WP_113957740.1">
    <property type="nucleotide sequence ID" value="NZ_QNRR01000002.1"/>
</dbReference>
<dbReference type="PANTHER" id="PTHR24321:SF14">
    <property type="entry name" value="SHORT-CHAIN TYPE DEHYDROGENASE_REDUCTASE BLR2146-RELATED"/>
    <property type="match status" value="1"/>
</dbReference>
<evidence type="ECO:0000256" key="1">
    <source>
        <dbReference type="ARBA" id="ARBA00006484"/>
    </source>
</evidence>
<dbReference type="Proteomes" id="UP000253426">
    <property type="component" value="Unassembled WGS sequence"/>
</dbReference>
<sequence length="658" mass="71268">MQSLWNDQEAATFGTDPLGQRVYTSRLLGRNPALVLHGGGNTSVKVEEKDFYGEPVSLCYVKGSGWDLATIEREGFAPVRMSALLKMAELPTMSDPDMVLQQRAAMTNPNAPAASIEAILHAILPFKFVDHSHANAIAALTGSKDGEKRVKEVFGKRVLVVPYVMPGFILAKTVCELIKGRDLRAEGIEGMVLLKHGLFTFADDARKSYELHIEMVTQAEEWLAKKVSGKQVQELAQAAEDLKGLAKMRQAVSRLRGYPQLARLNASPEAVGYTLNKDVAAYGTKGPLTPDHSIRTKRAPVFIGDDMDAALKSYAEAYTAYFKRNAKDHTMLDPAPRFAIWAGRGIVSFGDTVKDAGIVHDIATHTAATVQLGEVAGGWEPLPEKDIFEIEYWELEQAKLRKGPARKVHQGKVALVTGCAAGIGFACAESLAEQGAVVVGLDLNPEIADIMAKIGGLGKVVNLTDDAAVRDAVEDTVRRFGGLDIVVSNAGIFTAGQYLEDLEQGNWDKALAVNLTSAQKLMRETIPYLKLGVDSSFIFVGSRNVKAPGPGAASYSCSKAALTQLCRVASLELAPNKVRVNIIHPDAVFDTKLWTPEALQRSAERYGMTVEEYKTKNLMKVEIKSKDIGNMVSAMASPLFLKVTGAQIPVDGGNDRVI</sequence>
<dbReference type="GO" id="GO:0016491">
    <property type="term" value="F:oxidoreductase activity"/>
    <property type="evidence" value="ECO:0007669"/>
    <property type="project" value="UniProtKB-KW"/>
</dbReference>
<dbReference type="Pfam" id="PF13561">
    <property type="entry name" value="adh_short_C2"/>
    <property type="match status" value="1"/>
</dbReference>